<evidence type="ECO:0000313" key="2">
    <source>
        <dbReference type="EMBL" id="ORY76402.1"/>
    </source>
</evidence>
<organism evidence="2 3">
    <name type="scientific">Protomyces lactucae-debilis</name>
    <dbReference type="NCBI Taxonomy" id="2754530"/>
    <lineage>
        <taxon>Eukaryota</taxon>
        <taxon>Fungi</taxon>
        <taxon>Dikarya</taxon>
        <taxon>Ascomycota</taxon>
        <taxon>Taphrinomycotina</taxon>
        <taxon>Taphrinomycetes</taxon>
        <taxon>Taphrinales</taxon>
        <taxon>Protomycetaceae</taxon>
        <taxon>Protomyces</taxon>
    </lineage>
</organism>
<protein>
    <recommendedName>
        <fullName evidence="4">Secreted protein</fullName>
    </recommendedName>
</protein>
<dbReference type="RefSeq" id="XP_040722665.1">
    <property type="nucleotide sequence ID" value="XM_040870080.1"/>
</dbReference>
<evidence type="ECO:0000313" key="3">
    <source>
        <dbReference type="Proteomes" id="UP000193685"/>
    </source>
</evidence>
<name>A0A1Y2EXR0_PROLT</name>
<evidence type="ECO:0000256" key="1">
    <source>
        <dbReference type="SAM" id="SignalP"/>
    </source>
</evidence>
<dbReference type="GeneID" id="63786679"/>
<gene>
    <name evidence="2" type="ORF">BCR37DRAFT_383548</name>
</gene>
<keyword evidence="3" id="KW-1185">Reference proteome</keyword>
<dbReference type="EMBL" id="MCFI01000023">
    <property type="protein sequence ID" value="ORY76402.1"/>
    <property type="molecule type" value="Genomic_DNA"/>
</dbReference>
<proteinExistence type="predicted"/>
<sequence>MFIGFLPAIACVLLWHGLHSDTVFRCPTSPLLHLALFPCAQPQQPSQSSLLAIMELPVQHLQQVACSLMATAPCS</sequence>
<keyword evidence="1" id="KW-0732">Signal</keyword>
<reference evidence="2 3" key="1">
    <citation type="submission" date="2016-07" db="EMBL/GenBank/DDBJ databases">
        <title>Pervasive Adenine N6-methylation of Active Genes in Fungi.</title>
        <authorList>
            <consortium name="DOE Joint Genome Institute"/>
            <person name="Mondo S.J."/>
            <person name="Dannebaum R.O."/>
            <person name="Kuo R.C."/>
            <person name="Labutti K."/>
            <person name="Haridas S."/>
            <person name="Kuo A."/>
            <person name="Salamov A."/>
            <person name="Ahrendt S.R."/>
            <person name="Lipzen A."/>
            <person name="Sullivan W."/>
            <person name="Andreopoulos W.B."/>
            <person name="Clum A."/>
            <person name="Lindquist E."/>
            <person name="Daum C."/>
            <person name="Ramamoorthy G.K."/>
            <person name="Gryganskyi A."/>
            <person name="Culley D."/>
            <person name="Magnuson J.K."/>
            <person name="James T.Y."/>
            <person name="O'Malley M.A."/>
            <person name="Stajich J.E."/>
            <person name="Spatafora J.W."/>
            <person name="Visel A."/>
            <person name="Grigoriev I.V."/>
        </authorList>
    </citation>
    <scope>NUCLEOTIDE SEQUENCE [LARGE SCALE GENOMIC DNA]</scope>
    <source>
        <strain evidence="2 3">12-1054</strain>
    </source>
</reference>
<dbReference type="AlphaFoldDB" id="A0A1Y2EXR0"/>
<evidence type="ECO:0008006" key="4">
    <source>
        <dbReference type="Google" id="ProtNLM"/>
    </source>
</evidence>
<dbReference type="Proteomes" id="UP000193685">
    <property type="component" value="Unassembled WGS sequence"/>
</dbReference>
<accession>A0A1Y2EXR0</accession>
<comment type="caution">
    <text evidence="2">The sequence shown here is derived from an EMBL/GenBank/DDBJ whole genome shotgun (WGS) entry which is preliminary data.</text>
</comment>
<feature type="signal peptide" evidence="1">
    <location>
        <begin position="1"/>
        <end position="20"/>
    </location>
</feature>
<feature type="chain" id="PRO_5011005963" description="Secreted protein" evidence="1">
    <location>
        <begin position="21"/>
        <end position="75"/>
    </location>
</feature>